<proteinExistence type="predicted"/>
<dbReference type="PROSITE" id="PS50878">
    <property type="entry name" value="RT_POL"/>
    <property type="match status" value="1"/>
</dbReference>
<reference evidence="5" key="1">
    <citation type="submission" date="2023-08" db="EMBL/GenBank/DDBJ databases">
        <title>A de novo genome assembly of Solanum verrucosum Schlechtendal, a Mexican diploid species geographically isolated from the other diploid A-genome species in potato relatives.</title>
        <authorList>
            <person name="Hosaka K."/>
        </authorList>
    </citation>
    <scope>NUCLEOTIDE SEQUENCE</scope>
    <source>
        <tissue evidence="5">Young leaves</tissue>
    </source>
</reference>
<organism evidence="5 6">
    <name type="scientific">Solanum verrucosum</name>
    <dbReference type="NCBI Taxonomy" id="315347"/>
    <lineage>
        <taxon>Eukaryota</taxon>
        <taxon>Viridiplantae</taxon>
        <taxon>Streptophyta</taxon>
        <taxon>Embryophyta</taxon>
        <taxon>Tracheophyta</taxon>
        <taxon>Spermatophyta</taxon>
        <taxon>Magnoliopsida</taxon>
        <taxon>eudicotyledons</taxon>
        <taxon>Gunneridae</taxon>
        <taxon>Pentapetalae</taxon>
        <taxon>asterids</taxon>
        <taxon>lamiids</taxon>
        <taxon>Solanales</taxon>
        <taxon>Solanaceae</taxon>
        <taxon>Solanoideae</taxon>
        <taxon>Solaneae</taxon>
        <taxon>Solanum</taxon>
    </lineage>
</organism>
<evidence type="ECO:0000259" key="4">
    <source>
        <dbReference type="PROSITE" id="PS50878"/>
    </source>
</evidence>
<evidence type="ECO:0000313" key="6">
    <source>
        <dbReference type="Proteomes" id="UP001234989"/>
    </source>
</evidence>
<dbReference type="Gene3D" id="3.30.70.330">
    <property type="match status" value="1"/>
</dbReference>
<evidence type="ECO:0000313" key="5">
    <source>
        <dbReference type="EMBL" id="WMV34044.1"/>
    </source>
</evidence>
<sequence>MAHQQGSSRHKRVRQSDPLSPFLFLLAMEGLNSIVKTTNMNGWLRGFNVAKEGRDNLEVIYLQYADDTLIFCDADEEQIKILRVILVLFEGMSGLHINWGKSFLYPINEVTTMQSLNAILGGEIGSLPAMYLGMPLGANSKSNEIWNNVVEKSIIISRSYKIRKKFLWQGNKDRKSYHLVKWESLIIDKKFGGLGIKNLDTHSNNEMAMENYGQKRDGDSTSKGNSMIGKYQEWQISSTRLSNSVSGLGTDEDELWWKGDEKGTYKVSKAYRKMNHNQQPSSWPWKNIWKTKIPYKVACFVWLLTKEAVLTQENLMERGIILSPSNAWITTDEMIPGTINSFFCDIVTKKTLNISLVDAPSGPEYPGYYGRDAERGMPRVGRDADPIEASYERYLRSGQISSHVASESARSMHSGISGHPIDDPRVMGIGGSDPLAFKNRNVGMVGGRPEATLPPDASSTLFVEGLPADCTRREVSHLFRPFLGYKEVRLVPKGSRHAGGDPLILCFVDFVSPLHAATAMDALQGYKFDEHERDSVSLKLQFSRNPGARSGLAQVRRYIILSDVMPALQFRVRCVSLIGRFRLETFKVDGNNPWCTVELLNIIHEDLAMIGDRHWHGKNCDPTNVVQGTVAVTYTYLQRAHSGN</sequence>
<feature type="domain" description="Reverse transcriptase" evidence="4">
    <location>
        <begin position="1"/>
        <end position="136"/>
    </location>
</feature>
<gene>
    <name evidence="5" type="ORF">MTR67_027429</name>
</gene>
<keyword evidence="1 2" id="KW-0694">RNA-binding</keyword>
<evidence type="ECO:0008006" key="7">
    <source>
        <dbReference type="Google" id="ProtNLM"/>
    </source>
</evidence>
<dbReference type="PROSITE" id="PS50102">
    <property type="entry name" value="RRM"/>
    <property type="match status" value="1"/>
</dbReference>
<dbReference type="InterPro" id="IPR000504">
    <property type="entry name" value="RRM_dom"/>
</dbReference>
<evidence type="ECO:0000256" key="2">
    <source>
        <dbReference type="PROSITE-ProRule" id="PRU00176"/>
    </source>
</evidence>
<evidence type="ECO:0000259" key="3">
    <source>
        <dbReference type="PROSITE" id="PS50102"/>
    </source>
</evidence>
<dbReference type="Proteomes" id="UP001234989">
    <property type="component" value="Chromosome 6"/>
</dbReference>
<dbReference type="InterPro" id="IPR012677">
    <property type="entry name" value="Nucleotide-bd_a/b_plait_sf"/>
</dbReference>
<dbReference type="SMART" id="SM00360">
    <property type="entry name" value="RRM"/>
    <property type="match status" value="1"/>
</dbReference>
<keyword evidence="6" id="KW-1185">Reference proteome</keyword>
<evidence type="ECO:0000256" key="1">
    <source>
        <dbReference type="ARBA" id="ARBA00022884"/>
    </source>
</evidence>
<dbReference type="InterPro" id="IPR035979">
    <property type="entry name" value="RBD_domain_sf"/>
</dbReference>
<dbReference type="PANTHER" id="PTHR10501">
    <property type="entry name" value="U1 SMALL NUCLEAR RIBONUCLEOPROTEIN A/U2 SMALL NUCLEAR RIBONUCLEOPROTEIN B"/>
    <property type="match status" value="1"/>
</dbReference>
<protein>
    <recommendedName>
        <fullName evidence="7">RNA-binding protein</fullName>
    </recommendedName>
</protein>
<dbReference type="InterPro" id="IPR026960">
    <property type="entry name" value="RVT-Znf"/>
</dbReference>
<dbReference type="EMBL" id="CP133617">
    <property type="protein sequence ID" value="WMV34044.1"/>
    <property type="molecule type" value="Genomic_DNA"/>
</dbReference>
<dbReference type="CDD" id="cd21618">
    <property type="entry name" value="RRM_AtNSRA_like"/>
    <property type="match status" value="1"/>
</dbReference>
<dbReference type="GO" id="GO:0003723">
    <property type="term" value="F:RNA binding"/>
    <property type="evidence" value="ECO:0007669"/>
    <property type="project" value="UniProtKB-UniRule"/>
</dbReference>
<dbReference type="SUPFAM" id="SSF54928">
    <property type="entry name" value="RNA-binding domain, RBD"/>
    <property type="match status" value="1"/>
</dbReference>
<name>A0AAF0TVP5_SOLVR</name>
<accession>A0AAF0TVP5</accession>
<dbReference type="Pfam" id="PF00076">
    <property type="entry name" value="RRM_1"/>
    <property type="match status" value="1"/>
</dbReference>
<dbReference type="AlphaFoldDB" id="A0AAF0TVP5"/>
<dbReference type="InterPro" id="IPR000477">
    <property type="entry name" value="RT_dom"/>
</dbReference>
<feature type="domain" description="RRM" evidence="3">
    <location>
        <begin position="459"/>
        <end position="545"/>
    </location>
</feature>
<dbReference type="Pfam" id="PF00078">
    <property type="entry name" value="RVT_1"/>
    <property type="match status" value="1"/>
</dbReference>
<dbReference type="Pfam" id="PF13966">
    <property type="entry name" value="zf-RVT"/>
    <property type="match status" value="1"/>
</dbReference>